<evidence type="ECO:0000313" key="2">
    <source>
        <dbReference type="Proteomes" id="UP001234989"/>
    </source>
</evidence>
<proteinExistence type="predicted"/>
<protein>
    <submittedName>
        <fullName evidence="1">Uncharacterized protein</fullName>
    </submittedName>
</protein>
<reference evidence="1" key="1">
    <citation type="submission" date="2023-08" db="EMBL/GenBank/DDBJ databases">
        <title>A de novo genome assembly of Solanum verrucosum Schlechtendal, a Mexican diploid species geographically isolated from the other diploid A-genome species in potato relatives.</title>
        <authorList>
            <person name="Hosaka K."/>
        </authorList>
    </citation>
    <scope>NUCLEOTIDE SEQUENCE</scope>
    <source>
        <tissue evidence="1">Young leaves</tissue>
    </source>
</reference>
<accession>A0AAF0TU60</accession>
<keyword evidence="2" id="KW-1185">Reference proteome</keyword>
<dbReference type="EMBL" id="CP133617">
    <property type="protein sequence ID" value="WMV32736.1"/>
    <property type="molecule type" value="Genomic_DNA"/>
</dbReference>
<evidence type="ECO:0000313" key="1">
    <source>
        <dbReference type="EMBL" id="WMV32736.1"/>
    </source>
</evidence>
<sequence>MGIRVNKGQNICAAADHSASLVRIADQFGDLPFGVVHRRLAPAFSIFVLWVIGQHGTASQNFSAMRQMLPFRPT</sequence>
<organism evidence="1 2">
    <name type="scientific">Solanum verrucosum</name>
    <dbReference type="NCBI Taxonomy" id="315347"/>
    <lineage>
        <taxon>Eukaryota</taxon>
        <taxon>Viridiplantae</taxon>
        <taxon>Streptophyta</taxon>
        <taxon>Embryophyta</taxon>
        <taxon>Tracheophyta</taxon>
        <taxon>Spermatophyta</taxon>
        <taxon>Magnoliopsida</taxon>
        <taxon>eudicotyledons</taxon>
        <taxon>Gunneridae</taxon>
        <taxon>Pentapetalae</taxon>
        <taxon>asterids</taxon>
        <taxon>lamiids</taxon>
        <taxon>Solanales</taxon>
        <taxon>Solanaceae</taxon>
        <taxon>Solanoideae</taxon>
        <taxon>Solaneae</taxon>
        <taxon>Solanum</taxon>
    </lineage>
</organism>
<dbReference type="Proteomes" id="UP001234989">
    <property type="component" value="Chromosome 6"/>
</dbReference>
<dbReference type="AlphaFoldDB" id="A0AAF0TU60"/>
<name>A0AAF0TU60_SOLVR</name>
<gene>
    <name evidence="1" type="ORF">MTR67_026121</name>
</gene>